<dbReference type="Gene3D" id="3.40.50.1580">
    <property type="entry name" value="Nucleoside phosphorylase domain"/>
    <property type="match status" value="1"/>
</dbReference>
<dbReference type="InterPro" id="IPR035994">
    <property type="entry name" value="Nucleoside_phosphorylase_sf"/>
</dbReference>
<sequence>MCSPGCCTNKRVSKLRKTVDDDAPPKLIVPTPQSLLYSYEACQEAADFITKNSETRPKFGIICGSGLNALAEMLENPMVFPFADIPHFVEPDEDHPGKVFVGTLRGATVMAIQGRFQLYEGYTMAKSVMPVRVMKLCGVEYLFSTNAASATNPQYGVGDIMLLRDHINLAYLLTGVSPLHGPNEKRFGTRFPVLVDAYDPTLIEKALGISNTLGLEDHVHVGIYSCLGGPFYETVAEQNVLQLFGTDAVGMSTVHEVITARHCNIKVFAFSIITSTALDSEGKTEHHMSISEVTHVTKLRQQAYCELIARLIYEVQNAA</sequence>
<dbReference type="UniPathway" id="UPA00606"/>
<reference evidence="12" key="1">
    <citation type="submission" date="2025-08" db="UniProtKB">
        <authorList>
            <consortium name="RefSeq"/>
        </authorList>
    </citation>
    <scope>IDENTIFICATION</scope>
    <source>
        <strain evidence="12">11010-0011.00</strain>
        <tissue evidence="12">Whole body</tissue>
    </source>
</reference>
<accession>A0A6J2TM31</accession>
<comment type="catalytic activity">
    <reaction evidence="7">
        <text>2'-deoxyinosine + phosphate = 2-deoxy-alpha-D-ribose 1-phosphate + hypoxanthine</text>
        <dbReference type="Rhea" id="RHEA:27750"/>
        <dbReference type="ChEBI" id="CHEBI:17368"/>
        <dbReference type="ChEBI" id="CHEBI:28997"/>
        <dbReference type="ChEBI" id="CHEBI:43474"/>
        <dbReference type="ChEBI" id="CHEBI:57259"/>
        <dbReference type="EC" id="2.4.2.1"/>
    </reaction>
</comment>
<comment type="catalytic activity">
    <reaction evidence="8">
        <text>guanosine + phosphate = alpha-D-ribose 1-phosphate + guanine</text>
        <dbReference type="Rhea" id="RHEA:13233"/>
        <dbReference type="ChEBI" id="CHEBI:16235"/>
        <dbReference type="ChEBI" id="CHEBI:16750"/>
        <dbReference type="ChEBI" id="CHEBI:43474"/>
        <dbReference type="ChEBI" id="CHEBI:57720"/>
        <dbReference type="EC" id="2.4.2.1"/>
    </reaction>
</comment>
<dbReference type="GO" id="GO:0005737">
    <property type="term" value="C:cytoplasm"/>
    <property type="evidence" value="ECO:0007669"/>
    <property type="project" value="TreeGrafter"/>
</dbReference>
<evidence type="ECO:0000259" key="10">
    <source>
        <dbReference type="Pfam" id="PF01048"/>
    </source>
</evidence>
<evidence type="ECO:0000256" key="8">
    <source>
        <dbReference type="ARBA" id="ARBA00023970"/>
    </source>
</evidence>
<dbReference type="InterPro" id="IPR000845">
    <property type="entry name" value="Nucleoside_phosphorylase_d"/>
</dbReference>
<comment type="function">
    <text evidence="9">The purine nucleoside phosphorylases catalyze the phosphorolytic breakdown of the N-glycosidic bond in the beta-(deoxy)ribonucleoside molecules, with the formation of the corresponding free purine bases and pentose-1-phosphate.</text>
</comment>
<dbReference type="GeneID" id="115625591"/>
<protein>
    <recommendedName>
        <fullName evidence="9">Purine nucleoside phosphorylase</fullName>
        <ecNumber evidence="9">2.4.2.1</ecNumber>
    </recommendedName>
    <alternativeName>
        <fullName evidence="9">Inosine-guanosine phosphorylase</fullName>
    </alternativeName>
</protein>
<dbReference type="RefSeq" id="XP_030376570.1">
    <property type="nucleotide sequence ID" value="XM_030520710.1"/>
</dbReference>
<dbReference type="GO" id="GO:0009116">
    <property type="term" value="P:nucleoside metabolic process"/>
    <property type="evidence" value="ECO:0007669"/>
    <property type="project" value="InterPro"/>
</dbReference>
<proteinExistence type="inferred from homology"/>
<comment type="catalytic activity">
    <reaction evidence="6">
        <text>2'-deoxyguanosine + phosphate = 2-deoxy-alpha-D-ribose 1-phosphate + guanine</text>
        <dbReference type="Rhea" id="RHEA:27738"/>
        <dbReference type="ChEBI" id="CHEBI:16235"/>
        <dbReference type="ChEBI" id="CHEBI:17172"/>
        <dbReference type="ChEBI" id="CHEBI:43474"/>
        <dbReference type="ChEBI" id="CHEBI:57259"/>
        <dbReference type="EC" id="2.4.2.1"/>
    </reaction>
</comment>
<comment type="similarity">
    <text evidence="2 9">Belongs to the PNP/MTAP phosphorylase family.</text>
</comment>
<name>A0A6J2TM31_DROLE</name>
<evidence type="ECO:0000256" key="9">
    <source>
        <dbReference type="PIRNR" id="PIRNR000477"/>
    </source>
</evidence>
<dbReference type="PANTHER" id="PTHR11904:SF9">
    <property type="entry name" value="PURINE NUCLEOSIDE PHOSPHORYLASE-RELATED"/>
    <property type="match status" value="1"/>
</dbReference>
<dbReference type="InterPro" id="IPR011268">
    <property type="entry name" value="Purine_phosphorylase"/>
</dbReference>
<feature type="domain" description="Nucleoside phosphorylase" evidence="10">
    <location>
        <begin position="58"/>
        <end position="311"/>
    </location>
</feature>
<dbReference type="SUPFAM" id="SSF53167">
    <property type="entry name" value="Purine and uridine phosphorylases"/>
    <property type="match status" value="1"/>
</dbReference>
<evidence type="ECO:0000256" key="2">
    <source>
        <dbReference type="ARBA" id="ARBA00006751"/>
    </source>
</evidence>
<evidence type="ECO:0000256" key="7">
    <source>
        <dbReference type="ARBA" id="ARBA00023950"/>
    </source>
</evidence>
<evidence type="ECO:0000313" key="11">
    <source>
        <dbReference type="Proteomes" id="UP000504634"/>
    </source>
</evidence>
<evidence type="ECO:0000313" key="12">
    <source>
        <dbReference type="RefSeq" id="XP_030376570.1"/>
    </source>
</evidence>
<dbReference type="OrthoDB" id="10261782at2759"/>
<comment type="catalytic activity">
    <reaction evidence="5">
        <text>inosine + phosphate = alpha-D-ribose 1-phosphate + hypoxanthine</text>
        <dbReference type="Rhea" id="RHEA:27646"/>
        <dbReference type="ChEBI" id="CHEBI:17368"/>
        <dbReference type="ChEBI" id="CHEBI:17596"/>
        <dbReference type="ChEBI" id="CHEBI:43474"/>
        <dbReference type="ChEBI" id="CHEBI:57720"/>
        <dbReference type="EC" id="2.4.2.1"/>
    </reaction>
</comment>
<evidence type="ECO:0000256" key="4">
    <source>
        <dbReference type="ARBA" id="ARBA00022679"/>
    </source>
</evidence>
<dbReference type="Pfam" id="PF01048">
    <property type="entry name" value="PNP_UDP_1"/>
    <property type="match status" value="1"/>
</dbReference>
<evidence type="ECO:0000256" key="3">
    <source>
        <dbReference type="ARBA" id="ARBA00022676"/>
    </source>
</evidence>
<evidence type="ECO:0000256" key="1">
    <source>
        <dbReference type="ARBA" id="ARBA00005058"/>
    </source>
</evidence>
<gene>
    <name evidence="12" type="primary">LOC115625591</name>
</gene>
<dbReference type="GO" id="GO:0004731">
    <property type="term" value="F:purine-nucleoside phosphorylase activity"/>
    <property type="evidence" value="ECO:0007669"/>
    <property type="project" value="UniProtKB-EC"/>
</dbReference>
<dbReference type="PIRSF" id="PIRSF000477">
    <property type="entry name" value="PurNPase"/>
    <property type="match status" value="1"/>
</dbReference>
<keyword evidence="3 9" id="KW-0328">Glycosyltransferase</keyword>
<dbReference type="AlphaFoldDB" id="A0A6J2TM31"/>
<dbReference type="Proteomes" id="UP000504634">
    <property type="component" value="Unplaced"/>
</dbReference>
<keyword evidence="11" id="KW-1185">Reference proteome</keyword>
<dbReference type="NCBIfam" id="TIGR01697">
    <property type="entry name" value="PNPH-PUNA-XAPA"/>
    <property type="match status" value="1"/>
</dbReference>
<dbReference type="EC" id="2.4.2.1" evidence="9"/>
<evidence type="ECO:0000256" key="6">
    <source>
        <dbReference type="ARBA" id="ARBA00023929"/>
    </source>
</evidence>
<dbReference type="NCBIfam" id="NF006054">
    <property type="entry name" value="PRK08202.1"/>
    <property type="match status" value="1"/>
</dbReference>
<comment type="pathway">
    <text evidence="1 9">Purine metabolism; purine nucleoside salvage.</text>
</comment>
<organism evidence="11 12">
    <name type="scientific">Drosophila lebanonensis</name>
    <name type="common">Fruit fly</name>
    <name type="synonym">Scaptodrosophila lebanonensis</name>
    <dbReference type="NCBI Taxonomy" id="7225"/>
    <lineage>
        <taxon>Eukaryota</taxon>
        <taxon>Metazoa</taxon>
        <taxon>Ecdysozoa</taxon>
        <taxon>Arthropoda</taxon>
        <taxon>Hexapoda</taxon>
        <taxon>Insecta</taxon>
        <taxon>Pterygota</taxon>
        <taxon>Neoptera</taxon>
        <taxon>Endopterygota</taxon>
        <taxon>Diptera</taxon>
        <taxon>Brachycera</taxon>
        <taxon>Muscomorpha</taxon>
        <taxon>Ephydroidea</taxon>
        <taxon>Drosophilidae</taxon>
        <taxon>Scaptodrosophila</taxon>
    </lineage>
</organism>
<dbReference type="PANTHER" id="PTHR11904">
    <property type="entry name" value="METHYLTHIOADENOSINE/PURINE NUCLEOSIDE PHOSPHORYLASE"/>
    <property type="match status" value="1"/>
</dbReference>
<keyword evidence="4 9" id="KW-0808">Transferase</keyword>
<dbReference type="CDD" id="cd09009">
    <property type="entry name" value="PNP-EcPNPII_like"/>
    <property type="match status" value="1"/>
</dbReference>
<evidence type="ECO:0000256" key="5">
    <source>
        <dbReference type="ARBA" id="ARBA00023918"/>
    </source>
</evidence>